<gene>
    <name evidence="1" type="ORF">ACIGXA_16215</name>
</gene>
<sequence length="114" mass="12757">MTPEQQRVLDTIAFRLAARLGIDRAEARIAVEDAAERRGPHLAEVDAEFRAVAAELAAAGQPAARFAAALHRAARRSVRDAVRERERGKRFVARHPDLVALDHRLDRLYERPTS</sequence>
<name>A0ABW8C8G0_9ACTN</name>
<accession>A0ABW8C8G0</accession>
<dbReference type="Proteomes" id="UP001614394">
    <property type="component" value="Unassembled WGS sequence"/>
</dbReference>
<dbReference type="EMBL" id="JBITYG010000004">
    <property type="protein sequence ID" value="MFI9102062.1"/>
    <property type="molecule type" value="Genomic_DNA"/>
</dbReference>
<evidence type="ECO:0000313" key="1">
    <source>
        <dbReference type="EMBL" id="MFI9102062.1"/>
    </source>
</evidence>
<evidence type="ECO:0000313" key="2">
    <source>
        <dbReference type="Proteomes" id="UP001614394"/>
    </source>
</evidence>
<comment type="caution">
    <text evidence="1">The sequence shown here is derived from an EMBL/GenBank/DDBJ whole genome shotgun (WGS) entry which is preliminary data.</text>
</comment>
<keyword evidence="2" id="KW-1185">Reference proteome</keyword>
<reference evidence="1 2" key="1">
    <citation type="submission" date="2024-10" db="EMBL/GenBank/DDBJ databases">
        <title>The Natural Products Discovery Center: Release of the First 8490 Sequenced Strains for Exploring Actinobacteria Biosynthetic Diversity.</title>
        <authorList>
            <person name="Kalkreuter E."/>
            <person name="Kautsar S.A."/>
            <person name="Yang D."/>
            <person name="Bader C.D."/>
            <person name="Teijaro C.N."/>
            <person name="Fluegel L."/>
            <person name="Davis C.M."/>
            <person name="Simpson J.R."/>
            <person name="Lauterbach L."/>
            <person name="Steele A.D."/>
            <person name="Gui C."/>
            <person name="Meng S."/>
            <person name="Li G."/>
            <person name="Viehrig K."/>
            <person name="Ye F."/>
            <person name="Su P."/>
            <person name="Kiefer A.F."/>
            <person name="Nichols A."/>
            <person name="Cepeda A.J."/>
            <person name="Yan W."/>
            <person name="Fan B."/>
            <person name="Jiang Y."/>
            <person name="Adhikari A."/>
            <person name="Zheng C.-J."/>
            <person name="Schuster L."/>
            <person name="Cowan T.M."/>
            <person name="Smanski M.J."/>
            <person name="Chevrette M.G."/>
            <person name="De Carvalho L.P.S."/>
            <person name="Shen B."/>
        </authorList>
    </citation>
    <scope>NUCLEOTIDE SEQUENCE [LARGE SCALE GENOMIC DNA]</scope>
    <source>
        <strain evidence="1 2">NPDC053399</strain>
    </source>
</reference>
<proteinExistence type="predicted"/>
<dbReference type="RefSeq" id="WP_399649202.1">
    <property type="nucleotide sequence ID" value="NZ_JBITYG010000004.1"/>
</dbReference>
<protein>
    <submittedName>
        <fullName evidence="1">Uncharacterized protein</fullName>
    </submittedName>
</protein>
<organism evidence="1 2">
    <name type="scientific">Streptomyces fildesensis</name>
    <dbReference type="NCBI Taxonomy" id="375757"/>
    <lineage>
        <taxon>Bacteria</taxon>
        <taxon>Bacillati</taxon>
        <taxon>Actinomycetota</taxon>
        <taxon>Actinomycetes</taxon>
        <taxon>Kitasatosporales</taxon>
        <taxon>Streptomycetaceae</taxon>
        <taxon>Streptomyces</taxon>
    </lineage>
</organism>